<protein>
    <submittedName>
        <fullName evidence="3">RelA/SpoT family protein</fullName>
    </submittedName>
</protein>
<evidence type="ECO:0000313" key="3">
    <source>
        <dbReference type="EMBL" id="PSG89257.1"/>
    </source>
</evidence>
<dbReference type="Gene3D" id="3.10.20.30">
    <property type="match status" value="1"/>
</dbReference>
<dbReference type="Gene3D" id="1.10.3210.10">
    <property type="entry name" value="Hypothetical protein af1432"/>
    <property type="match status" value="1"/>
</dbReference>
<dbReference type="InterPro" id="IPR045865">
    <property type="entry name" value="ACT-like_dom_sf"/>
</dbReference>
<dbReference type="SMART" id="SM00471">
    <property type="entry name" value="HDc"/>
    <property type="match status" value="1"/>
</dbReference>
<dbReference type="Pfam" id="PF19296">
    <property type="entry name" value="RelA_AH_RIS"/>
    <property type="match status" value="1"/>
</dbReference>
<dbReference type="InterPro" id="IPR012675">
    <property type="entry name" value="Beta-grasp_dom_sf"/>
</dbReference>
<dbReference type="CDD" id="cd00077">
    <property type="entry name" value="HDc"/>
    <property type="match status" value="1"/>
</dbReference>
<dbReference type="Pfam" id="PF04607">
    <property type="entry name" value="RelA_SpoT"/>
    <property type="match status" value="1"/>
</dbReference>
<dbReference type="SUPFAM" id="SSF109604">
    <property type="entry name" value="HD-domain/PDEase-like"/>
    <property type="match status" value="1"/>
</dbReference>
<dbReference type="SUPFAM" id="SSF81271">
    <property type="entry name" value="TGS-like"/>
    <property type="match status" value="1"/>
</dbReference>
<feature type="domain" description="TGS" evidence="2">
    <location>
        <begin position="403"/>
        <end position="464"/>
    </location>
</feature>
<dbReference type="InterPro" id="IPR003607">
    <property type="entry name" value="HD/PDEase_dom"/>
</dbReference>
<reference evidence="3 4" key="1">
    <citation type="submission" date="2018-03" db="EMBL/GenBank/DDBJ databases">
        <title>Mesoflavibacter sp. HG37 and Mesoflavibacter sp. HG96 sp.nov., two marine bacteria isolated from seawater of Western Pacific Ocean.</title>
        <authorList>
            <person name="Cheng H."/>
            <person name="Wu Y.-H."/>
            <person name="Guo L.-L."/>
            <person name="Xu X.-W."/>
        </authorList>
    </citation>
    <scope>NUCLEOTIDE SEQUENCE [LARGE SCALE GENOMIC DNA]</scope>
    <source>
        <strain evidence="3 4">KCTC 42117</strain>
    </source>
</reference>
<proteinExistence type="inferred from homology"/>
<evidence type="ECO:0000256" key="1">
    <source>
        <dbReference type="RuleBase" id="RU003847"/>
    </source>
</evidence>
<dbReference type="Proteomes" id="UP000238430">
    <property type="component" value="Unassembled WGS sequence"/>
</dbReference>
<dbReference type="NCBIfam" id="TIGR00691">
    <property type="entry name" value="spoT_relA"/>
    <property type="match status" value="1"/>
</dbReference>
<dbReference type="GO" id="GO:0015969">
    <property type="term" value="P:guanosine tetraphosphate metabolic process"/>
    <property type="evidence" value="ECO:0007669"/>
    <property type="project" value="InterPro"/>
</dbReference>
<dbReference type="Pfam" id="PF13291">
    <property type="entry name" value="ACT_4"/>
    <property type="match status" value="1"/>
</dbReference>
<dbReference type="GO" id="GO:0005886">
    <property type="term" value="C:plasma membrane"/>
    <property type="evidence" value="ECO:0007669"/>
    <property type="project" value="TreeGrafter"/>
</dbReference>
<dbReference type="OrthoDB" id="9805041at2"/>
<name>A0A2T1NAT8_9FLAO</name>
<dbReference type="PANTHER" id="PTHR21262:SF31">
    <property type="entry name" value="GTP PYROPHOSPHOKINASE"/>
    <property type="match status" value="1"/>
</dbReference>
<evidence type="ECO:0000313" key="4">
    <source>
        <dbReference type="Proteomes" id="UP000238430"/>
    </source>
</evidence>
<gene>
    <name evidence="3" type="ORF">C7H61_09900</name>
</gene>
<dbReference type="FunFam" id="1.10.3210.10:FF:000001">
    <property type="entry name" value="GTP pyrophosphokinase RelA"/>
    <property type="match status" value="1"/>
</dbReference>
<organism evidence="3 4">
    <name type="scientific">Mesoflavibacter zeaxanthinifaciens subsp. sabulilitoris</name>
    <dbReference type="NCBI Taxonomy" id="1520893"/>
    <lineage>
        <taxon>Bacteria</taxon>
        <taxon>Pseudomonadati</taxon>
        <taxon>Bacteroidota</taxon>
        <taxon>Flavobacteriia</taxon>
        <taxon>Flavobacteriales</taxon>
        <taxon>Flavobacteriaceae</taxon>
        <taxon>Mesoflavibacter</taxon>
    </lineage>
</organism>
<dbReference type="InterPro" id="IPR002912">
    <property type="entry name" value="ACT_dom"/>
</dbReference>
<dbReference type="SUPFAM" id="SSF81301">
    <property type="entry name" value="Nucleotidyltransferase"/>
    <property type="match status" value="1"/>
</dbReference>
<dbReference type="PANTHER" id="PTHR21262">
    <property type="entry name" value="GUANOSINE-3',5'-BIS DIPHOSPHATE 3'-PYROPHOSPHOHYDROLASE"/>
    <property type="match status" value="1"/>
</dbReference>
<dbReference type="InterPro" id="IPR045600">
    <property type="entry name" value="RelA/SpoT_AH_RIS"/>
</dbReference>
<dbReference type="InterPro" id="IPR043519">
    <property type="entry name" value="NT_sf"/>
</dbReference>
<comment type="caution">
    <text evidence="3">The sequence shown here is derived from an EMBL/GenBank/DDBJ whole genome shotgun (WGS) entry which is preliminary data.</text>
</comment>
<dbReference type="AlphaFoldDB" id="A0A2T1NAT8"/>
<dbReference type="CDD" id="cd05399">
    <property type="entry name" value="NT_Rel-Spo_like"/>
    <property type="match status" value="1"/>
</dbReference>
<dbReference type="InterPro" id="IPR004095">
    <property type="entry name" value="TGS"/>
</dbReference>
<dbReference type="InterPro" id="IPR012676">
    <property type="entry name" value="TGS-like"/>
</dbReference>
<comment type="similarity">
    <text evidence="1">Belongs to the relA/spoT family.</text>
</comment>
<keyword evidence="4" id="KW-1185">Reference proteome</keyword>
<accession>A0A2T1NAT8</accession>
<dbReference type="CDD" id="cd01668">
    <property type="entry name" value="TGS_RSH"/>
    <property type="match status" value="1"/>
</dbReference>
<dbReference type="RefSeq" id="WP_106679367.1">
    <property type="nucleotide sequence ID" value="NZ_JACHWV010000003.1"/>
</dbReference>
<dbReference type="PROSITE" id="PS51880">
    <property type="entry name" value="TGS"/>
    <property type="match status" value="1"/>
</dbReference>
<comment type="function">
    <text evidence="1">In eubacteria ppGpp (guanosine 3'-diphosphate 5'-diphosphate) is a mediator of the stringent response that coordinates a variety of cellular activities in response to changes in nutritional abundance.</text>
</comment>
<dbReference type="InterPro" id="IPR004811">
    <property type="entry name" value="RelA/Spo_fam"/>
</dbReference>
<dbReference type="Pfam" id="PF13328">
    <property type="entry name" value="HD_4"/>
    <property type="match status" value="1"/>
</dbReference>
<dbReference type="FunFam" id="3.10.20.30:FF:000002">
    <property type="entry name" value="GTP pyrophosphokinase (RelA/SpoT)"/>
    <property type="match status" value="1"/>
</dbReference>
<dbReference type="InterPro" id="IPR033655">
    <property type="entry name" value="TGS_RelA/SpoT"/>
</dbReference>
<dbReference type="SMART" id="SM00954">
    <property type="entry name" value="RelA_SpoT"/>
    <property type="match status" value="1"/>
</dbReference>
<evidence type="ECO:0000259" key="2">
    <source>
        <dbReference type="PROSITE" id="PS51880"/>
    </source>
</evidence>
<sequence length="737" mass="83965">MTEVDIEKENAAIAKAYKELLKVSYRTLSKEDKQLIRKAFNVAVEAHSDQRRKSGEAYIFHPIAVAKIVAQEIGLDATSIAAALLHDVVEDNENYSIKDIEDLFGETVARIVDGLTKISSLKKDMNVSLQAENFRKMLLTLNDDVRVIIIKIADRLHNMQTMDSMRPDKQEKIASETLYIYAPLAHRIGLYNIKTELEDLGLKYTEPEVYNSILLKMKESKEEQDAYINEFSDLLKKSLDKEGLNYIIKGRPKSIFSIKKKMDKQGVSFDEVYDKFAIRIIYKSDRDNEKFLAWKIYSIVTDHFRPNPTRLRDWISSPKSTGYEALHITVVGPKSRWVEVQIRSERMNEIAEKGYAAHYKYKNVDDNDDNLDMWINRLQDALENASTNAVDFVEQFKLNLYSKEIFVFTPKGELKSLPKGATPLDFAFSIHTEVGSKTRGAKVNGKLVPLSHVLSSGDRVEIITSENAKPNPNWLDYATTGKARSKIKSLLKEDTKIIGEEGKEILRRKLKQLKIELNEKSVNEMVNHFKLKTSLDLFYRVGTGNIDSKALKEYAASRSNALVSFIKNKINRKQTVNQEDINKDEITHKYDLLVFGKEEEKLDYKFANCCNPIPGDPVFGFVTINDGIKVHKKSCPNAVSLQANYAYRIMQAKWIDSSQREFAAQIKLSGIDNLGLVNEITKVISSNMHVNMKSINFSSDDGVFSGKINVVVRNNTLLKKLMENLKKINGIDKVSRI</sequence>
<dbReference type="Gene3D" id="3.30.70.260">
    <property type="match status" value="1"/>
</dbReference>
<dbReference type="Pfam" id="PF02824">
    <property type="entry name" value="TGS"/>
    <property type="match status" value="1"/>
</dbReference>
<dbReference type="EMBL" id="PXOT01000024">
    <property type="protein sequence ID" value="PSG89257.1"/>
    <property type="molecule type" value="Genomic_DNA"/>
</dbReference>
<dbReference type="InterPro" id="IPR007685">
    <property type="entry name" value="RelA_SpoT"/>
</dbReference>
<dbReference type="SUPFAM" id="SSF55021">
    <property type="entry name" value="ACT-like"/>
    <property type="match status" value="1"/>
</dbReference>
<dbReference type="Gene3D" id="3.30.460.10">
    <property type="entry name" value="Beta Polymerase, domain 2"/>
    <property type="match status" value="1"/>
</dbReference>